<dbReference type="AlphaFoldDB" id="A0A7S0CWE9"/>
<evidence type="ECO:0000313" key="6">
    <source>
        <dbReference type="EMBL" id="CAD8434180.1"/>
    </source>
</evidence>
<dbReference type="Pfam" id="PF00225">
    <property type="entry name" value="Kinesin"/>
    <property type="match status" value="1"/>
</dbReference>
<keyword evidence="3" id="KW-0175">Coiled coil</keyword>
<dbReference type="InterPro" id="IPR027417">
    <property type="entry name" value="P-loop_NTPase"/>
</dbReference>
<reference evidence="6" key="1">
    <citation type="submission" date="2021-01" db="EMBL/GenBank/DDBJ databases">
        <authorList>
            <person name="Corre E."/>
            <person name="Pelletier E."/>
            <person name="Niang G."/>
            <person name="Scheremetjew M."/>
            <person name="Finn R."/>
            <person name="Kale V."/>
            <person name="Holt S."/>
            <person name="Cochrane G."/>
            <person name="Meng A."/>
            <person name="Brown T."/>
            <person name="Cohen L."/>
        </authorList>
    </citation>
    <scope>NUCLEOTIDE SEQUENCE</scope>
    <source>
        <strain evidence="6">CCAC1681</strain>
    </source>
</reference>
<dbReference type="PANTHER" id="PTHR47972">
    <property type="entry name" value="KINESIN-LIKE PROTEIN KLP-3"/>
    <property type="match status" value="1"/>
</dbReference>
<feature type="coiled-coil region" evidence="3">
    <location>
        <begin position="315"/>
        <end position="440"/>
    </location>
</feature>
<dbReference type="PROSITE" id="PS50067">
    <property type="entry name" value="KINESIN_MOTOR_2"/>
    <property type="match status" value="1"/>
</dbReference>
<comment type="similarity">
    <text evidence="2">Belongs to the TRAFAC class myosin-kinesin ATPase superfamily. Kinesin family.</text>
</comment>
<evidence type="ECO:0000256" key="3">
    <source>
        <dbReference type="SAM" id="Coils"/>
    </source>
</evidence>
<dbReference type="PRINTS" id="PR00380">
    <property type="entry name" value="KINESINHEAVY"/>
</dbReference>
<keyword evidence="2" id="KW-0547">Nucleotide-binding</keyword>
<keyword evidence="2" id="KW-0067">ATP-binding</keyword>
<accession>A0A7S0CWE9</accession>
<dbReference type="GO" id="GO:0003777">
    <property type="term" value="F:microtubule motor activity"/>
    <property type="evidence" value="ECO:0007669"/>
    <property type="project" value="InterPro"/>
</dbReference>
<feature type="region of interest" description="Disordered" evidence="4">
    <location>
        <begin position="233"/>
        <end position="252"/>
    </location>
</feature>
<dbReference type="SUPFAM" id="SSF52540">
    <property type="entry name" value="P-loop containing nucleoside triphosphate hydrolases"/>
    <property type="match status" value="1"/>
</dbReference>
<dbReference type="InterPro" id="IPR036961">
    <property type="entry name" value="Kinesin_motor_dom_sf"/>
</dbReference>
<dbReference type="GO" id="GO:0008017">
    <property type="term" value="F:microtubule binding"/>
    <property type="evidence" value="ECO:0007669"/>
    <property type="project" value="InterPro"/>
</dbReference>
<sequence length="946" mass="102273">MAAAKAAAEANGRVTETKAALASAETKTHTLEQTLSSVTTELDKVRAEHVEASERAARLDTALEEQTSRVAELTAAAEPAKAQIESLLAEKSVSHEQMGTLKGELTSANVQLESLRECVKEHEDEKRRESEKANRTYADLARVSAERDGVVEQLATAREEAASARAAAAEASVAVAESKARALRLEDAAEHAASDLARARSERDATVKKLDETNAELARVSSRLAAAEARAESAEREAFTLETHSKKETARLSDEIETLKAHRASLEPRVETLCAELAEARADAKVARAESEYLRAAGDEARDRGANSDAERVAAEAHALELKDLTRELERKTSEAESRVEVLRSKLDASTKKIERLEKDAEEEATKRAAFEKDASEASSLRSRLEALRVTHEEQSSALAAARRELSETAAGAAAFSSRAEEKERSAEELEARCAKLEALVHAKDFEIRQNAIVRRALHNQVQELKGNIRVFCRVRPVNANAGENVDAATTGGGKDHAEPLLKVARAGESAGRALSVAQPGKKEKPVNFAFDRVFDASASQEEVFEDISHLVTSSLDGYKVCIFAYGQTGSGKTHTMFGTDADDKLGSAETAGIVPRACEEILNAVRRRSTDAGGGIVWSLKASYVEVYGQDVFDLLAGGARVGQSRVASRRYVADGDASVDVRTAEDIARVLRTGDAQKRRAATAMNDRSSRAHAVFSLTLVQTMDREKVENGDGARETSEMSISARQLRSRLCLVDLGGSEKLTKSRANEGARGAGTVPWAEYYASRARLTEATNINVGLLALKRCVDALHEAQRRRREGIEPPPHVPYSDSKLTELLSDALGGDGKTAVVVACAPEHEHAVETAQSLRFGETCASVETRARVGRDALAGALALLNEKIEDCETRIKLSERWVTTTTTRRDEIDGTEERVVVSKLAGAEGLRVELEAMLAERAFLANRIAGASR</sequence>
<evidence type="ECO:0000256" key="2">
    <source>
        <dbReference type="PROSITE-ProRule" id="PRU00283"/>
    </source>
</evidence>
<dbReference type="PANTHER" id="PTHR47972:SF28">
    <property type="entry name" value="KINESIN-LIKE PROTEIN KLP-3"/>
    <property type="match status" value="1"/>
</dbReference>
<keyword evidence="1 2" id="KW-0505">Motor protein</keyword>
<dbReference type="EMBL" id="HBEN01003638">
    <property type="protein sequence ID" value="CAD8434180.1"/>
    <property type="molecule type" value="Transcribed_RNA"/>
</dbReference>
<evidence type="ECO:0000256" key="4">
    <source>
        <dbReference type="SAM" id="MobiDB-lite"/>
    </source>
</evidence>
<dbReference type="InterPro" id="IPR001752">
    <property type="entry name" value="Kinesin_motor_dom"/>
</dbReference>
<proteinExistence type="inferred from homology"/>
<evidence type="ECO:0000259" key="5">
    <source>
        <dbReference type="PROSITE" id="PS50067"/>
    </source>
</evidence>
<dbReference type="GO" id="GO:0007018">
    <property type="term" value="P:microtubule-based movement"/>
    <property type="evidence" value="ECO:0007669"/>
    <property type="project" value="InterPro"/>
</dbReference>
<protein>
    <recommendedName>
        <fullName evidence="5">Kinesin motor domain-containing protein</fullName>
    </recommendedName>
</protein>
<dbReference type="Gene3D" id="3.40.850.10">
    <property type="entry name" value="Kinesin motor domain"/>
    <property type="match status" value="1"/>
</dbReference>
<dbReference type="GO" id="GO:0005524">
    <property type="term" value="F:ATP binding"/>
    <property type="evidence" value="ECO:0007669"/>
    <property type="project" value="UniProtKB-UniRule"/>
</dbReference>
<evidence type="ECO:0000256" key="1">
    <source>
        <dbReference type="ARBA" id="ARBA00023175"/>
    </source>
</evidence>
<name>A0A7S0CWE9_MICPS</name>
<organism evidence="6">
    <name type="scientific">Micromonas pusilla</name>
    <name type="common">Picoplanktonic green alga</name>
    <name type="synonym">Chromulina pusilla</name>
    <dbReference type="NCBI Taxonomy" id="38833"/>
    <lineage>
        <taxon>Eukaryota</taxon>
        <taxon>Viridiplantae</taxon>
        <taxon>Chlorophyta</taxon>
        <taxon>Mamiellophyceae</taxon>
        <taxon>Mamiellales</taxon>
        <taxon>Mamiellaceae</taxon>
        <taxon>Micromonas</taxon>
    </lineage>
</organism>
<dbReference type="InterPro" id="IPR027640">
    <property type="entry name" value="Kinesin-like_fam"/>
</dbReference>
<gene>
    <name evidence="6" type="ORF">MSP1401_LOCUS2930</name>
</gene>
<feature type="binding site" evidence="2">
    <location>
        <begin position="567"/>
        <end position="574"/>
    </location>
    <ligand>
        <name>ATP</name>
        <dbReference type="ChEBI" id="CHEBI:30616"/>
    </ligand>
</feature>
<dbReference type="GO" id="GO:0015630">
    <property type="term" value="C:microtubule cytoskeleton"/>
    <property type="evidence" value="ECO:0007669"/>
    <property type="project" value="TreeGrafter"/>
</dbReference>
<dbReference type="SMART" id="SM00129">
    <property type="entry name" value="KISc"/>
    <property type="match status" value="1"/>
</dbReference>
<feature type="domain" description="Kinesin motor" evidence="5">
    <location>
        <begin position="468"/>
        <end position="859"/>
    </location>
</feature>